<comment type="caution">
    <text evidence="2">The sequence shown here is derived from an EMBL/GenBank/DDBJ whole genome shotgun (WGS) entry which is preliminary data.</text>
</comment>
<dbReference type="RefSeq" id="WP_161049378.1">
    <property type="nucleotide sequence ID" value="NZ_WWCR01000004.1"/>
</dbReference>
<evidence type="ECO:0000313" key="2">
    <source>
        <dbReference type="EMBL" id="MYM71735.1"/>
    </source>
</evidence>
<dbReference type="AlphaFoldDB" id="A0A7X4GYU3"/>
<gene>
    <name evidence="2" type="ORF">GTP56_05925</name>
</gene>
<dbReference type="EMBL" id="WWCR01000004">
    <property type="protein sequence ID" value="MYM71735.1"/>
    <property type="molecule type" value="Genomic_DNA"/>
</dbReference>
<dbReference type="InterPro" id="IPR045361">
    <property type="entry name" value="CIS_tube_prot_N"/>
</dbReference>
<reference evidence="2 3" key="1">
    <citation type="submission" date="2019-12" db="EMBL/GenBank/DDBJ databases">
        <title>Novel species isolated from a subtropical stream in China.</title>
        <authorList>
            <person name="Lu H."/>
        </authorList>
    </citation>
    <scope>NUCLEOTIDE SEQUENCE [LARGE SCALE GENOMIC DNA]</scope>
    <source>
        <strain evidence="2 3">FT134W</strain>
    </source>
</reference>
<dbReference type="Proteomes" id="UP000469734">
    <property type="component" value="Unassembled WGS sequence"/>
</dbReference>
<protein>
    <submittedName>
        <fullName evidence="2">Peptidoglycan-binding protein</fullName>
    </submittedName>
</protein>
<accession>A0A7X4GYU3</accession>
<organism evidence="2 3">
    <name type="scientific">Duganella margarita</name>
    <dbReference type="NCBI Taxonomy" id="2692170"/>
    <lineage>
        <taxon>Bacteria</taxon>
        <taxon>Pseudomonadati</taxon>
        <taxon>Pseudomonadota</taxon>
        <taxon>Betaproteobacteria</taxon>
        <taxon>Burkholderiales</taxon>
        <taxon>Oxalobacteraceae</taxon>
        <taxon>Telluria group</taxon>
        <taxon>Duganella</taxon>
    </lineage>
</organism>
<evidence type="ECO:0000313" key="3">
    <source>
        <dbReference type="Proteomes" id="UP000469734"/>
    </source>
</evidence>
<dbReference type="Pfam" id="PF19266">
    <property type="entry name" value="CIS_tube"/>
    <property type="match status" value="1"/>
</dbReference>
<evidence type="ECO:0000259" key="1">
    <source>
        <dbReference type="Pfam" id="PF19266"/>
    </source>
</evidence>
<name>A0A7X4GYU3_9BURK</name>
<sequence>MSGQKTLMKISGCAVSKDGAVSVDSARPVFEAMINPAGYEHSFTIRYAKNKSLGQAGNEAKYSSTDPETLELKELVLDGTGAIPGRVIPVKTQVEQLRNTVYTYVGTNHEAPIVQLVWGGLIFYGRVNGMKMKYTLFKPNGDPLRAKVTLTLTEFSTAEEIAKQAQPSSPDLTHLVVVRAGDTLPLLCERIYKDPSYYLEVARINGLTAFRMLEPGARLRFPPLG</sequence>
<feature type="domain" description="Contractile injection system tube protein N-terminal" evidence="1">
    <location>
        <begin position="25"/>
        <end position="161"/>
    </location>
</feature>
<proteinExistence type="predicted"/>